<reference evidence="10 11" key="1">
    <citation type="submission" date="2015-02" db="EMBL/GenBank/DDBJ databases">
        <title>Single-cell genomics of uncultivated deep-branching MTB reveals a conserved set of magnetosome genes.</title>
        <authorList>
            <person name="Kolinko S."/>
            <person name="Richter M."/>
            <person name="Glockner F.O."/>
            <person name="Brachmann A."/>
            <person name="Schuler D."/>
        </authorList>
    </citation>
    <scope>NUCLEOTIDE SEQUENCE [LARGE SCALE GENOMIC DNA]</scope>
    <source>
        <strain evidence="10">TM-1</strain>
    </source>
</reference>
<dbReference type="AlphaFoldDB" id="A0A0F3GT47"/>
<gene>
    <name evidence="10" type="ORF">MBAV_003957</name>
</gene>
<protein>
    <recommendedName>
        <fullName evidence="2">histidine kinase</fullName>
        <ecNumber evidence="2">2.7.13.3</ecNumber>
    </recommendedName>
</protein>
<dbReference type="GO" id="GO:0000155">
    <property type="term" value="F:phosphorelay sensor kinase activity"/>
    <property type="evidence" value="ECO:0007669"/>
    <property type="project" value="InterPro"/>
</dbReference>
<dbReference type="PANTHER" id="PTHR43065:SF10">
    <property type="entry name" value="PEROXIDE STRESS-ACTIVATED HISTIDINE KINASE MAK3"/>
    <property type="match status" value="1"/>
</dbReference>
<accession>A0A0F3GT47</accession>
<dbReference type="EMBL" id="LACI01001704">
    <property type="protein sequence ID" value="KJU83843.1"/>
    <property type="molecule type" value="Genomic_DNA"/>
</dbReference>
<keyword evidence="3" id="KW-0597">Phosphoprotein</keyword>
<keyword evidence="8" id="KW-0902">Two-component regulatory system</keyword>
<dbReference type="Gene3D" id="1.10.287.130">
    <property type="match status" value="1"/>
</dbReference>
<evidence type="ECO:0000256" key="7">
    <source>
        <dbReference type="ARBA" id="ARBA00022840"/>
    </source>
</evidence>
<comment type="caution">
    <text evidence="10">The sequence shown here is derived from an EMBL/GenBank/DDBJ whole genome shotgun (WGS) entry which is preliminary data.</text>
</comment>
<dbReference type="InterPro" id="IPR005467">
    <property type="entry name" value="His_kinase_dom"/>
</dbReference>
<name>A0A0F3GT47_9BACT</name>
<dbReference type="GO" id="GO:0005524">
    <property type="term" value="F:ATP binding"/>
    <property type="evidence" value="ECO:0007669"/>
    <property type="project" value="UniProtKB-KW"/>
</dbReference>
<evidence type="ECO:0000313" key="11">
    <source>
        <dbReference type="Proteomes" id="UP000033423"/>
    </source>
</evidence>
<sequence>MLLQQSKLAAMGEMMGMIAHQWRQPLNGLGLIIQDMMDASEFDELDKTYVAKSMADAMEQIRFMTKTTTDFRDFYRPSKVKQSFDIFETVRDVLSIIQFQLKSQSIKFRVQCTCLRETIVVENDPAMPNCIDGLMNVYGYPNELKHVFMNIINNARDAIVNKKKDNPLGHHVEGLISISISPEGNNIVIKISDNGGGIEESEMDKIFDPYYTTKKLAGTGIGLYISKLIVVSNMNGRIYAENNEYGATFTIELAKEPAVLKEPASS</sequence>
<comment type="catalytic activity">
    <reaction evidence="1">
        <text>ATP + protein L-histidine = ADP + protein N-phospho-L-histidine.</text>
        <dbReference type="EC" id="2.7.13.3"/>
    </reaction>
</comment>
<keyword evidence="4" id="KW-0808">Transferase</keyword>
<dbReference type="InterPro" id="IPR004358">
    <property type="entry name" value="Sig_transdc_His_kin-like_C"/>
</dbReference>
<evidence type="ECO:0000256" key="1">
    <source>
        <dbReference type="ARBA" id="ARBA00000085"/>
    </source>
</evidence>
<proteinExistence type="predicted"/>
<dbReference type="SMART" id="SM00387">
    <property type="entry name" value="HATPase_c"/>
    <property type="match status" value="1"/>
</dbReference>
<dbReference type="InterPro" id="IPR036097">
    <property type="entry name" value="HisK_dim/P_sf"/>
</dbReference>
<dbReference type="PANTHER" id="PTHR43065">
    <property type="entry name" value="SENSOR HISTIDINE KINASE"/>
    <property type="match status" value="1"/>
</dbReference>
<dbReference type="SUPFAM" id="SSF55874">
    <property type="entry name" value="ATPase domain of HSP90 chaperone/DNA topoisomerase II/histidine kinase"/>
    <property type="match status" value="1"/>
</dbReference>
<evidence type="ECO:0000256" key="8">
    <source>
        <dbReference type="ARBA" id="ARBA00023012"/>
    </source>
</evidence>
<evidence type="ECO:0000256" key="2">
    <source>
        <dbReference type="ARBA" id="ARBA00012438"/>
    </source>
</evidence>
<evidence type="ECO:0000256" key="6">
    <source>
        <dbReference type="ARBA" id="ARBA00022777"/>
    </source>
</evidence>
<evidence type="ECO:0000259" key="9">
    <source>
        <dbReference type="PROSITE" id="PS50109"/>
    </source>
</evidence>
<dbReference type="PROSITE" id="PS50109">
    <property type="entry name" value="HIS_KIN"/>
    <property type="match status" value="1"/>
</dbReference>
<keyword evidence="7" id="KW-0067">ATP-binding</keyword>
<dbReference type="Proteomes" id="UP000033423">
    <property type="component" value="Unassembled WGS sequence"/>
</dbReference>
<keyword evidence="6 10" id="KW-0418">Kinase</keyword>
<feature type="domain" description="Histidine kinase" evidence="9">
    <location>
        <begin position="17"/>
        <end position="257"/>
    </location>
</feature>
<dbReference type="PRINTS" id="PR00344">
    <property type="entry name" value="BCTRLSENSOR"/>
</dbReference>
<dbReference type="InterPro" id="IPR003594">
    <property type="entry name" value="HATPase_dom"/>
</dbReference>
<dbReference type="Pfam" id="PF02518">
    <property type="entry name" value="HATPase_c"/>
    <property type="match status" value="1"/>
</dbReference>
<organism evidence="10 11">
    <name type="scientific">Candidatus Magnetobacterium bavaricum</name>
    <dbReference type="NCBI Taxonomy" id="29290"/>
    <lineage>
        <taxon>Bacteria</taxon>
        <taxon>Pseudomonadati</taxon>
        <taxon>Nitrospirota</taxon>
        <taxon>Thermodesulfovibrionia</taxon>
        <taxon>Thermodesulfovibrionales</taxon>
        <taxon>Candidatus Magnetobacteriaceae</taxon>
        <taxon>Candidatus Magnetobacterium</taxon>
    </lineage>
</organism>
<dbReference type="Gene3D" id="3.30.565.10">
    <property type="entry name" value="Histidine kinase-like ATPase, C-terminal domain"/>
    <property type="match status" value="1"/>
</dbReference>
<dbReference type="InterPro" id="IPR036890">
    <property type="entry name" value="HATPase_C_sf"/>
</dbReference>
<dbReference type="SUPFAM" id="SSF47384">
    <property type="entry name" value="Homodimeric domain of signal transducing histidine kinase"/>
    <property type="match status" value="1"/>
</dbReference>
<evidence type="ECO:0000256" key="5">
    <source>
        <dbReference type="ARBA" id="ARBA00022741"/>
    </source>
</evidence>
<evidence type="ECO:0000256" key="4">
    <source>
        <dbReference type="ARBA" id="ARBA00022679"/>
    </source>
</evidence>
<dbReference type="InterPro" id="IPR003661">
    <property type="entry name" value="HisK_dim/P_dom"/>
</dbReference>
<evidence type="ECO:0000313" key="10">
    <source>
        <dbReference type="EMBL" id="KJU83843.1"/>
    </source>
</evidence>
<dbReference type="CDD" id="cd00082">
    <property type="entry name" value="HisKA"/>
    <property type="match status" value="1"/>
</dbReference>
<dbReference type="EC" id="2.7.13.3" evidence="2"/>
<evidence type="ECO:0000256" key="3">
    <source>
        <dbReference type="ARBA" id="ARBA00022553"/>
    </source>
</evidence>
<keyword evidence="5" id="KW-0547">Nucleotide-binding</keyword>
<keyword evidence="11" id="KW-1185">Reference proteome</keyword>